<name>A0A7X2S1W1_9BACI</name>
<accession>A0A7X2S1W1</accession>
<evidence type="ECO:0000256" key="1">
    <source>
        <dbReference type="ARBA" id="ARBA00006739"/>
    </source>
</evidence>
<proteinExistence type="inferred from homology"/>
<dbReference type="Gene3D" id="3.90.550.10">
    <property type="entry name" value="Spore Coat Polysaccharide Biosynthesis Protein SpsA, Chain A"/>
    <property type="match status" value="1"/>
</dbReference>
<comment type="similarity">
    <text evidence="1">Belongs to the glycosyltransferase 2 family.</text>
</comment>
<dbReference type="OrthoDB" id="396512at2"/>
<dbReference type="PANTHER" id="PTHR22916">
    <property type="entry name" value="GLYCOSYLTRANSFERASE"/>
    <property type="match status" value="1"/>
</dbReference>
<dbReference type="EMBL" id="WMIB01000001">
    <property type="protein sequence ID" value="MTH52055.1"/>
    <property type="molecule type" value="Genomic_DNA"/>
</dbReference>
<evidence type="ECO:0000313" key="3">
    <source>
        <dbReference type="EMBL" id="MTH52055.1"/>
    </source>
</evidence>
<reference evidence="3 4" key="1">
    <citation type="journal article" date="2017" name="Int. J. Syst. Evol. Microbiol.">
        <title>Bacillus mangrovi sp. nov., isolated from a sediment sample from a mangrove forest.</title>
        <authorList>
            <person name="Gupta V."/>
            <person name="Singh P.K."/>
            <person name="Korpole S."/>
            <person name="Tanuku N.R.S."/>
            <person name="Pinnaka A.K."/>
        </authorList>
    </citation>
    <scope>NUCLEOTIDE SEQUENCE [LARGE SCALE GENOMIC DNA]</scope>
    <source>
        <strain evidence="3 4">KCTC 33872</strain>
    </source>
</reference>
<dbReference type="RefSeq" id="WP_155110598.1">
    <property type="nucleotide sequence ID" value="NZ_WMIB01000001.1"/>
</dbReference>
<evidence type="ECO:0000259" key="2">
    <source>
        <dbReference type="Pfam" id="PF00535"/>
    </source>
</evidence>
<protein>
    <submittedName>
        <fullName evidence="3">Glycosyltransferase</fullName>
    </submittedName>
</protein>
<keyword evidence="4" id="KW-1185">Reference proteome</keyword>
<dbReference type="Proteomes" id="UP000434639">
    <property type="component" value="Unassembled WGS sequence"/>
</dbReference>
<dbReference type="SUPFAM" id="SSF53448">
    <property type="entry name" value="Nucleotide-diphospho-sugar transferases"/>
    <property type="match status" value="1"/>
</dbReference>
<gene>
    <name evidence="3" type="ORF">GKZ89_01460</name>
</gene>
<organism evidence="3 4">
    <name type="scientific">Metabacillus mangrovi</name>
    <dbReference type="NCBI Taxonomy" id="1491830"/>
    <lineage>
        <taxon>Bacteria</taxon>
        <taxon>Bacillati</taxon>
        <taxon>Bacillota</taxon>
        <taxon>Bacilli</taxon>
        <taxon>Bacillales</taxon>
        <taxon>Bacillaceae</taxon>
        <taxon>Metabacillus</taxon>
    </lineage>
</organism>
<dbReference type="InterPro" id="IPR001173">
    <property type="entry name" value="Glyco_trans_2-like"/>
</dbReference>
<dbReference type="GO" id="GO:0016758">
    <property type="term" value="F:hexosyltransferase activity"/>
    <property type="evidence" value="ECO:0007669"/>
    <property type="project" value="UniProtKB-ARBA"/>
</dbReference>
<dbReference type="PANTHER" id="PTHR22916:SF3">
    <property type="entry name" value="UDP-GLCNAC:BETAGAL BETA-1,3-N-ACETYLGLUCOSAMINYLTRANSFERASE-LIKE PROTEIN 1"/>
    <property type="match status" value="1"/>
</dbReference>
<evidence type="ECO:0000313" key="4">
    <source>
        <dbReference type="Proteomes" id="UP000434639"/>
    </source>
</evidence>
<keyword evidence="3" id="KW-0808">Transferase</keyword>
<dbReference type="InterPro" id="IPR029044">
    <property type="entry name" value="Nucleotide-diphossugar_trans"/>
</dbReference>
<dbReference type="Pfam" id="PF00535">
    <property type="entry name" value="Glycos_transf_2"/>
    <property type="match status" value="1"/>
</dbReference>
<dbReference type="AlphaFoldDB" id="A0A7X2S1W1"/>
<sequence length="238" mass="27827">MTPLVSIIIPFYNCSYVQQAVESSINQTYPNVEVIVVDDGSYIHTEKLHPYMHRIRYIRKENGGTATALNAGIQAAQGEYIAWLSSDDFFLPDKIQKQMDFMLPRGAAFSFGNYHYINEYNQILVPWCGHRFSPNVQEVPQFFLQGNPVNGCTIVMKKTCFDHVGLFDPQWLYTHDYDMWFRLILAGYDLYYIDDVLIQFRTHGEAGTRKYQPQIMSEVYQLEAKYRPQLWNKLYNPS</sequence>
<feature type="domain" description="Glycosyltransferase 2-like" evidence="2">
    <location>
        <begin position="6"/>
        <end position="119"/>
    </location>
</feature>
<comment type="caution">
    <text evidence="3">The sequence shown here is derived from an EMBL/GenBank/DDBJ whole genome shotgun (WGS) entry which is preliminary data.</text>
</comment>